<keyword evidence="2" id="KW-1185">Reference proteome</keyword>
<dbReference type="OrthoDB" id="3260546at2759"/>
<organism evidence="1 2">
    <name type="scientific">Gymnopilus dilepis</name>
    <dbReference type="NCBI Taxonomy" id="231916"/>
    <lineage>
        <taxon>Eukaryota</taxon>
        <taxon>Fungi</taxon>
        <taxon>Dikarya</taxon>
        <taxon>Basidiomycota</taxon>
        <taxon>Agaricomycotina</taxon>
        <taxon>Agaricomycetes</taxon>
        <taxon>Agaricomycetidae</taxon>
        <taxon>Agaricales</taxon>
        <taxon>Agaricineae</taxon>
        <taxon>Hymenogastraceae</taxon>
        <taxon>Gymnopilus</taxon>
    </lineage>
</organism>
<sequence length="555" mass="61640">MEDSPLENQPTLLLPRTHEAAPKFDGHPSSVLRYLHEIYFLGKLYSYSDYQIIRSTIFYLPDNEFELWGFMPEADGSDWLAFKTAILRLYPEANQDRKYTFADLELLTEKYAETGSMNDVLQFGDYYRDFLRISSFLKSKNRLTDSESASLFLQGFPVALRRDVRQQLRLKYPDHYLDDPWTFDQVSNASMFVILPSNFKDHSAPISSPPITEPAAECDPPLETEFFTTLEKQNLNSISSVDDTASFPQTAAPVTHLVPDESNVAHRSTQAPDVYLAVNPSSTAILPPSVQSELAMHELGVYANPLNVMQMQDQHPLTCMSNPNDDTSPQHDAPPPYEVTASSLIKPPMAHGRLASLIVSSDSPNAVNPNSPTEGNSRLATSPISDEKVTYHEISAQQTSATSDTFHLPSYSPVIHSTTFLNGSASSKEDVDIEVQVKIDYVLTGNAASTTQHNLKIEFCNGLDLLLLGALQTALLKGVDISISHCSVYPADTVFDISLTKHGPATRPLDLAQVLLQVPLPHTVSNPGRQYLQHAGISHLYPPDKIRPTKPQLRQ</sequence>
<dbReference type="Proteomes" id="UP000284706">
    <property type="component" value="Unassembled WGS sequence"/>
</dbReference>
<evidence type="ECO:0000313" key="2">
    <source>
        <dbReference type="Proteomes" id="UP000284706"/>
    </source>
</evidence>
<dbReference type="EMBL" id="NHYE01000381">
    <property type="protein sequence ID" value="PPR06051.1"/>
    <property type="molecule type" value="Genomic_DNA"/>
</dbReference>
<comment type="caution">
    <text evidence="1">The sequence shown here is derived from an EMBL/GenBank/DDBJ whole genome shotgun (WGS) entry which is preliminary data.</text>
</comment>
<evidence type="ECO:0000313" key="1">
    <source>
        <dbReference type="EMBL" id="PPR06051.1"/>
    </source>
</evidence>
<dbReference type="AlphaFoldDB" id="A0A409YSR6"/>
<proteinExistence type="predicted"/>
<reference evidence="1 2" key="1">
    <citation type="journal article" date="2018" name="Evol. Lett.">
        <title>Horizontal gene cluster transfer increased hallucinogenic mushroom diversity.</title>
        <authorList>
            <person name="Reynolds H.T."/>
            <person name="Vijayakumar V."/>
            <person name="Gluck-Thaler E."/>
            <person name="Korotkin H.B."/>
            <person name="Matheny P.B."/>
            <person name="Slot J.C."/>
        </authorList>
    </citation>
    <scope>NUCLEOTIDE SEQUENCE [LARGE SCALE GENOMIC DNA]</scope>
    <source>
        <strain evidence="1 2">SRW20</strain>
    </source>
</reference>
<gene>
    <name evidence="1" type="ORF">CVT26_007514</name>
</gene>
<accession>A0A409YSR6</accession>
<dbReference type="InParanoid" id="A0A409YSR6"/>
<dbReference type="STRING" id="231916.A0A409YSR6"/>
<protein>
    <submittedName>
        <fullName evidence="1">Uncharacterized protein</fullName>
    </submittedName>
</protein>
<name>A0A409YSR6_9AGAR</name>